<keyword evidence="3" id="KW-1185">Reference proteome</keyword>
<dbReference type="Gene3D" id="3.90.550.10">
    <property type="entry name" value="Spore Coat Polysaccharide Biosynthesis Protein SpsA, Chain A"/>
    <property type="match status" value="1"/>
</dbReference>
<dbReference type="EMBL" id="JWZX01001547">
    <property type="protein sequence ID" value="KOO33326.1"/>
    <property type="molecule type" value="Genomic_DNA"/>
</dbReference>
<dbReference type="PANTHER" id="PTHR33604">
    <property type="entry name" value="OSJNBA0004B13.7 PROTEIN"/>
    <property type="match status" value="1"/>
</dbReference>
<gene>
    <name evidence="2" type="ORF">Ctob_006223</name>
</gene>
<organism evidence="2 3">
    <name type="scientific">Chrysochromulina tobinii</name>
    <dbReference type="NCBI Taxonomy" id="1460289"/>
    <lineage>
        <taxon>Eukaryota</taxon>
        <taxon>Haptista</taxon>
        <taxon>Haptophyta</taxon>
        <taxon>Prymnesiophyceae</taxon>
        <taxon>Prymnesiales</taxon>
        <taxon>Chrysochromulinaceae</taxon>
        <taxon>Chrysochromulina</taxon>
    </lineage>
</organism>
<accession>A0A0M0K380</accession>
<dbReference type="Proteomes" id="UP000037460">
    <property type="component" value="Unassembled WGS sequence"/>
</dbReference>
<feature type="region of interest" description="Disordered" evidence="1">
    <location>
        <begin position="191"/>
        <end position="272"/>
    </location>
</feature>
<dbReference type="OrthoDB" id="2020070at2759"/>
<proteinExistence type="predicted"/>
<protein>
    <submittedName>
        <fullName evidence="2">Uncharacterized protein</fullName>
    </submittedName>
</protein>
<dbReference type="InterPro" id="IPR029044">
    <property type="entry name" value="Nucleotide-diphossugar_trans"/>
</dbReference>
<sequence>MKPFLSQRRALLLLLLIGCGLILSFQWRITLPDLSQVGHLRRRKELVVRQTVHGVCDDALPPIQPPHRVGGLERYRRLLRSQLSRDAPTLRDLLSDERLGKASEATVTVVLEYVGRAELCTQLSALAQQTERAHTIWRMAEEKEGVRDPGAEAREIIESFGFPTGQAAEAPQLTGSVLGVAGWRSLPAQAADEAVPTAADELGGPDSDADADAHSAGPGRVSSLGAAASSWWTAAPEPQPEAQTADAASSHGVDGSEGSDALEGGVGGSGAAGRAAGRRVALLVVPSAAAARHMDGLYAALRARTSRPASLRRLLRSLACVPLLGDALDVTFSIEAGADEATLDLAHAFAAEWTAGTARVHERHAKGGLIAAVVEAWYPSGPHAYGVLLEDDIELSPWWYLFLKQTLLRYVYADGAEGGGGGRAPSNLLGISLYTPRLIELTMPRRRIDLYATLPPVHPGGGGLFLQQLPCSWGSLFFPEAWAAFHEYMHARLAGRAPAITIPGSATNGWKTSWKKFLIELAYLRGYVVLYPNFGNQSSFSTNHLEPGEHIASKTNRLAHLPIDFTVPLLEDFHTLRTLWAQPAAGDEARRQLDAWPPLHTLPTLDLFSQRSSQEALVAQGEQAGGVTRSA</sequence>
<dbReference type="PANTHER" id="PTHR33604:SF1">
    <property type="entry name" value="GLYCOSYLTRANSFERASE FAMILY PROTEIN 2"/>
    <property type="match status" value="1"/>
</dbReference>
<evidence type="ECO:0000313" key="2">
    <source>
        <dbReference type="EMBL" id="KOO33326.1"/>
    </source>
</evidence>
<name>A0A0M0K380_9EUKA</name>
<evidence type="ECO:0000313" key="3">
    <source>
        <dbReference type="Proteomes" id="UP000037460"/>
    </source>
</evidence>
<comment type="caution">
    <text evidence="2">The sequence shown here is derived from an EMBL/GenBank/DDBJ whole genome shotgun (WGS) entry which is preliminary data.</text>
</comment>
<dbReference type="AlphaFoldDB" id="A0A0M0K380"/>
<reference evidence="3" key="1">
    <citation type="journal article" date="2015" name="PLoS Genet.">
        <title>Genome Sequence and Transcriptome Analyses of Chrysochromulina tobin: Metabolic Tools for Enhanced Algal Fitness in the Prominent Order Prymnesiales (Haptophyceae).</title>
        <authorList>
            <person name="Hovde B.T."/>
            <person name="Deodato C.R."/>
            <person name="Hunsperger H.M."/>
            <person name="Ryken S.A."/>
            <person name="Yost W."/>
            <person name="Jha R.K."/>
            <person name="Patterson J."/>
            <person name="Monnat R.J. Jr."/>
            <person name="Barlow S.B."/>
            <person name="Starkenburg S.R."/>
            <person name="Cattolico R.A."/>
        </authorList>
    </citation>
    <scope>NUCLEOTIDE SEQUENCE</scope>
    <source>
        <strain evidence="3">CCMP291</strain>
    </source>
</reference>
<evidence type="ECO:0000256" key="1">
    <source>
        <dbReference type="SAM" id="MobiDB-lite"/>
    </source>
</evidence>
<feature type="compositionally biased region" description="Low complexity" evidence="1">
    <location>
        <begin position="233"/>
        <end position="248"/>
    </location>
</feature>